<evidence type="ECO:0000313" key="2">
    <source>
        <dbReference type="Proteomes" id="UP000199181"/>
    </source>
</evidence>
<evidence type="ECO:0000313" key="1">
    <source>
        <dbReference type="EMBL" id="SEU33602.1"/>
    </source>
</evidence>
<protein>
    <submittedName>
        <fullName evidence="1">Uncharacterized protein</fullName>
    </submittedName>
</protein>
<accession>A0A1I0L336</accession>
<name>A0A1I0L336_9BACT</name>
<organism evidence="1 2">
    <name type="scientific">Stigmatella erecta</name>
    <dbReference type="NCBI Taxonomy" id="83460"/>
    <lineage>
        <taxon>Bacteria</taxon>
        <taxon>Pseudomonadati</taxon>
        <taxon>Myxococcota</taxon>
        <taxon>Myxococcia</taxon>
        <taxon>Myxococcales</taxon>
        <taxon>Cystobacterineae</taxon>
        <taxon>Archangiaceae</taxon>
        <taxon>Stigmatella</taxon>
    </lineage>
</organism>
<dbReference type="AlphaFoldDB" id="A0A1I0L336"/>
<dbReference type="Proteomes" id="UP000199181">
    <property type="component" value="Unassembled WGS sequence"/>
</dbReference>
<proteinExistence type="predicted"/>
<dbReference type="RefSeq" id="WP_093524965.1">
    <property type="nucleotide sequence ID" value="NZ_FOIJ01000017.1"/>
</dbReference>
<keyword evidence="2" id="KW-1185">Reference proteome</keyword>
<dbReference type="EMBL" id="FOIJ01000017">
    <property type="protein sequence ID" value="SEU33602.1"/>
    <property type="molecule type" value="Genomic_DNA"/>
</dbReference>
<gene>
    <name evidence="1" type="ORF">SAMN05443639_117138</name>
</gene>
<sequence>MATALPAVLPLELRRDAERLFDITLWCLGKDVACPEGNLLLRRGMSRTRRPEDQKGCSAYGCVLPGGATLTMWGFGMLLQEEPEALFLARDGFSPRRVEPACVRWPVFLAEGLGPLREPLRFEEQRAARRAVVTVAEWLAVYEEWVLTEVGVDWRRECLVSRRKASSVRAEALPGAWWRMATRARALEFAGMDSSAPQAGA</sequence>
<reference evidence="2" key="1">
    <citation type="submission" date="2016-10" db="EMBL/GenBank/DDBJ databases">
        <authorList>
            <person name="Varghese N."/>
            <person name="Submissions S."/>
        </authorList>
    </citation>
    <scope>NUCLEOTIDE SEQUENCE [LARGE SCALE GENOMIC DNA]</scope>
    <source>
        <strain evidence="2">DSM 16858</strain>
    </source>
</reference>